<evidence type="ECO:0000313" key="8">
    <source>
        <dbReference type="Proteomes" id="UP000009138"/>
    </source>
</evidence>
<dbReference type="RefSeq" id="XP_067519627.1">
    <property type="nucleotide sequence ID" value="XM_067663526.1"/>
</dbReference>
<accession>I1C701</accession>
<keyword evidence="4" id="KW-0812">Transmembrane</keyword>
<evidence type="ECO:0000313" key="7">
    <source>
        <dbReference type="EMBL" id="EIE84231.1"/>
    </source>
</evidence>
<gene>
    <name evidence="7" type="ORF">RO3G_08941</name>
</gene>
<sequence length="297" mass="33563">MSNESLRNTPPETPLHVNLIRVLGIHITRPSFLHNLTANVFNATTTKEVLQQVKQVGVQLARQDIFQDIELYLDTSREGPDRVDMTVLLKEKEKGFLKSQVDINHNRAELTLIETPLFQMANIKLGISVNGFIKDHSQINAFEEATRSLDAHLKGWNRLGEHQIGYVIAERDIVPYHDASPTVRARSGSHFKHSVYHKFVRDERNDTLLPTQGHYFRLFQEVAGLKDQGDISYVKHELDASYHQPLTQSVSLSTSVRAGVLTHASKTLCLLDRFYLGGPLSVRGFKMGGIGERDESK</sequence>
<keyword evidence="3" id="KW-1134">Transmembrane beta strand</keyword>
<keyword evidence="5" id="KW-0472">Membrane</keyword>
<dbReference type="VEuPathDB" id="FungiDB:RO3G_08941"/>
<dbReference type="GO" id="GO:0005741">
    <property type="term" value="C:mitochondrial outer membrane"/>
    <property type="evidence" value="ECO:0007669"/>
    <property type="project" value="UniProtKB-SubCell"/>
</dbReference>
<dbReference type="GO" id="GO:0045040">
    <property type="term" value="P:protein insertion into mitochondrial outer membrane"/>
    <property type="evidence" value="ECO:0007669"/>
    <property type="project" value="TreeGrafter"/>
</dbReference>
<dbReference type="PANTHER" id="PTHR12815">
    <property type="entry name" value="SORTING AND ASSEMBLY MACHINERY SAMM50 PROTEIN FAMILY MEMBER"/>
    <property type="match status" value="1"/>
</dbReference>
<evidence type="ECO:0000259" key="6">
    <source>
        <dbReference type="Pfam" id="PF01103"/>
    </source>
</evidence>
<dbReference type="Proteomes" id="UP000009138">
    <property type="component" value="Unassembled WGS sequence"/>
</dbReference>
<proteinExistence type="inferred from homology"/>
<name>I1C701_RHIO9</name>
<comment type="similarity">
    <text evidence="2">Belongs to the SAM50/omp85 family.</text>
</comment>
<evidence type="ECO:0000256" key="1">
    <source>
        <dbReference type="ARBA" id="ARBA00004374"/>
    </source>
</evidence>
<reference evidence="7 8" key="1">
    <citation type="journal article" date="2009" name="PLoS Genet.">
        <title>Genomic analysis of the basal lineage fungus Rhizopus oryzae reveals a whole-genome duplication.</title>
        <authorList>
            <person name="Ma L.-J."/>
            <person name="Ibrahim A.S."/>
            <person name="Skory C."/>
            <person name="Grabherr M.G."/>
            <person name="Burger G."/>
            <person name="Butler M."/>
            <person name="Elias M."/>
            <person name="Idnurm A."/>
            <person name="Lang B.F."/>
            <person name="Sone T."/>
            <person name="Abe A."/>
            <person name="Calvo S.E."/>
            <person name="Corrochano L.M."/>
            <person name="Engels R."/>
            <person name="Fu J."/>
            <person name="Hansberg W."/>
            <person name="Kim J.-M."/>
            <person name="Kodira C.D."/>
            <person name="Koehrsen M.J."/>
            <person name="Liu B."/>
            <person name="Miranda-Saavedra D."/>
            <person name="O'Leary S."/>
            <person name="Ortiz-Castellanos L."/>
            <person name="Poulter R."/>
            <person name="Rodriguez-Romero J."/>
            <person name="Ruiz-Herrera J."/>
            <person name="Shen Y.-Q."/>
            <person name="Zeng Q."/>
            <person name="Galagan J."/>
            <person name="Birren B.W."/>
            <person name="Cuomo C.A."/>
            <person name="Wickes B.L."/>
        </authorList>
    </citation>
    <scope>NUCLEOTIDE SEQUENCE [LARGE SCALE GENOMIC DNA]</scope>
    <source>
        <strain evidence="8">RA 99-880 / ATCC MYA-4621 / FGSC 9543 / NRRL 43880</strain>
    </source>
</reference>
<dbReference type="EMBL" id="CH476737">
    <property type="protein sequence ID" value="EIE84231.1"/>
    <property type="molecule type" value="Genomic_DNA"/>
</dbReference>
<feature type="domain" description="Bacterial surface antigen (D15)" evidence="6">
    <location>
        <begin position="183"/>
        <end position="295"/>
    </location>
</feature>
<comment type="subcellular location">
    <subcellularLocation>
        <location evidence="1">Mitochondrion outer membrane</location>
        <topology evidence="1">Multi-pass membrane protein</topology>
    </subcellularLocation>
</comment>
<evidence type="ECO:0000256" key="5">
    <source>
        <dbReference type="ARBA" id="ARBA00023136"/>
    </source>
</evidence>
<evidence type="ECO:0000256" key="3">
    <source>
        <dbReference type="ARBA" id="ARBA00022452"/>
    </source>
</evidence>
<dbReference type="InterPro" id="IPR039910">
    <property type="entry name" value="D15-like"/>
</dbReference>
<dbReference type="Pfam" id="PF01103">
    <property type="entry name" value="Omp85"/>
    <property type="match status" value="1"/>
</dbReference>
<evidence type="ECO:0000256" key="2">
    <source>
        <dbReference type="ARBA" id="ARBA00010913"/>
    </source>
</evidence>
<dbReference type="STRING" id="246409.I1C701"/>
<dbReference type="AlphaFoldDB" id="I1C701"/>
<dbReference type="Gene3D" id="2.40.160.50">
    <property type="entry name" value="membrane protein fhac: a member of the omp85/tpsb transporter family"/>
    <property type="match status" value="1"/>
</dbReference>
<dbReference type="eggNOG" id="KOG2602">
    <property type="taxonomic scope" value="Eukaryota"/>
</dbReference>
<keyword evidence="8" id="KW-1185">Reference proteome</keyword>
<dbReference type="PANTHER" id="PTHR12815:SF18">
    <property type="entry name" value="SORTING AND ASSEMBLY MACHINERY COMPONENT 50 HOMOLOG"/>
    <property type="match status" value="1"/>
</dbReference>
<evidence type="ECO:0000256" key="4">
    <source>
        <dbReference type="ARBA" id="ARBA00022692"/>
    </source>
</evidence>
<dbReference type="InParanoid" id="I1C701"/>
<dbReference type="OrthoDB" id="1724197at2759"/>
<organism evidence="7 8">
    <name type="scientific">Rhizopus delemar (strain RA 99-880 / ATCC MYA-4621 / FGSC 9543 / NRRL 43880)</name>
    <name type="common">Mucormycosis agent</name>
    <name type="synonym">Rhizopus arrhizus var. delemar</name>
    <dbReference type="NCBI Taxonomy" id="246409"/>
    <lineage>
        <taxon>Eukaryota</taxon>
        <taxon>Fungi</taxon>
        <taxon>Fungi incertae sedis</taxon>
        <taxon>Mucoromycota</taxon>
        <taxon>Mucoromycotina</taxon>
        <taxon>Mucoromycetes</taxon>
        <taxon>Mucorales</taxon>
        <taxon>Mucorineae</taxon>
        <taxon>Rhizopodaceae</taxon>
        <taxon>Rhizopus</taxon>
    </lineage>
</organism>
<dbReference type="GeneID" id="93615907"/>
<dbReference type="InterPro" id="IPR000184">
    <property type="entry name" value="Bac_surfAg_D15"/>
</dbReference>
<protein>
    <recommendedName>
        <fullName evidence="6">Bacterial surface antigen (D15) domain-containing protein</fullName>
    </recommendedName>
</protein>